<dbReference type="AlphaFoldDB" id="A0ABC9EYR5"/>
<feature type="transmembrane region" description="Helical" evidence="2">
    <location>
        <begin position="173"/>
        <end position="192"/>
    </location>
</feature>
<evidence type="ECO:0000256" key="2">
    <source>
        <dbReference type="SAM" id="Phobius"/>
    </source>
</evidence>
<keyword evidence="1" id="KW-0863">Zinc-finger</keyword>
<evidence type="ECO:0000256" key="1">
    <source>
        <dbReference type="PROSITE-ProRule" id="PRU00175"/>
    </source>
</evidence>
<evidence type="ECO:0000313" key="5">
    <source>
        <dbReference type="Proteomes" id="UP001497457"/>
    </source>
</evidence>
<dbReference type="InterPro" id="IPR016024">
    <property type="entry name" value="ARM-type_fold"/>
</dbReference>
<keyword evidence="1" id="KW-0479">Metal-binding</keyword>
<dbReference type="InterPro" id="IPR001841">
    <property type="entry name" value="Znf_RING"/>
</dbReference>
<dbReference type="GO" id="GO:0008270">
    <property type="term" value="F:zinc ion binding"/>
    <property type="evidence" value="ECO:0007669"/>
    <property type="project" value="UniProtKB-KW"/>
</dbReference>
<evidence type="ECO:0000259" key="3">
    <source>
        <dbReference type="PROSITE" id="PS50089"/>
    </source>
</evidence>
<dbReference type="SMART" id="SM00184">
    <property type="entry name" value="RING"/>
    <property type="match status" value="1"/>
</dbReference>
<feature type="transmembrane region" description="Helical" evidence="2">
    <location>
        <begin position="198"/>
        <end position="216"/>
    </location>
</feature>
<organism evidence="4 5">
    <name type="scientific">Urochloa decumbens</name>
    <dbReference type="NCBI Taxonomy" id="240449"/>
    <lineage>
        <taxon>Eukaryota</taxon>
        <taxon>Viridiplantae</taxon>
        <taxon>Streptophyta</taxon>
        <taxon>Embryophyta</taxon>
        <taxon>Tracheophyta</taxon>
        <taxon>Spermatophyta</taxon>
        <taxon>Magnoliopsida</taxon>
        <taxon>Liliopsida</taxon>
        <taxon>Poales</taxon>
        <taxon>Poaceae</taxon>
        <taxon>PACMAD clade</taxon>
        <taxon>Panicoideae</taxon>
        <taxon>Panicodae</taxon>
        <taxon>Paniceae</taxon>
        <taxon>Melinidinae</taxon>
        <taxon>Urochloa</taxon>
    </lineage>
</organism>
<dbReference type="Pfam" id="PF13920">
    <property type="entry name" value="zf-C3HC4_3"/>
    <property type="match status" value="1"/>
</dbReference>
<keyword evidence="1" id="KW-0862">Zinc</keyword>
<feature type="transmembrane region" description="Helical" evidence="2">
    <location>
        <begin position="336"/>
        <end position="357"/>
    </location>
</feature>
<dbReference type="SUPFAM" id="SSF48371">
    <property type="entry name" value="ARM repeat"/>
    <property type="match status" value="2"/>
</dbReference>
<gene>
    <name evidence="4" type="ORF">URODEC1_LOCUS99616</name>
</gene>
<keyword evidence="5" id="KW-1185">Reference proteome</keyword>
<sequence length="1058" mass="118817">MAAAQSESGSNSDGAIVDLEAGPRDCPVCMEAADWVAIGPCGHGEVCLNCAVRLRFHERNWRCCICRAFCPTVVVTKNAAAAASGGFFPKPPLAAGGAGQAGRRLSYHSGMAAYFDDQGQYEKARRMCLEPDSQEEIRGGTLGAMGVPDLLPEGWLNIFILCTALVYKAMSGLGTLATVWATVVLLGGFSTLVKQTDFWYITIIAFLQTIGIFGGYEDPAHQFFMRAPDALRKEKNLLDKEHGVSWRRRHVEEPQQIGDKKRAASRRKDDNVQFCGMDAFSTWFGNTIHLGLKLTQLAAVGTCMALSCKRLIKQDYVDEQYLQHDDHRNIKRSLNIFYVLVLAQGTVFTLMLLNPFIRMQIIELRRQYMLYSPSGRDIVYRYKNDNYMEFIMGNVRPTLNMDLVKFAKNLVVSSTIDDQLLGVRTIDYILRSFIGDKTRNQVLARLQASLDPEATSTLVSMLGLTINISEEEDIRGHAARLVLKLAPGLLVECFPTILHLISSLLSTEKEMRDMDLVWFGLRILDKLTDNPENCRQAKDSDDLLSKIICLTNLCSHATMGGRSSESWMEEEVLPLLLREEEIPTSYRQKIDEEIIVGISLNVLRKLVAAPGEAGKDLRRKTIESVHFNGSTRIISAHAEAARVISCLALDDKPRAEIGRSPEIIKNLKNCLLLKTPHMNMPKVAAKLLLLEYASSEQLHEIQLLEKYILENQAVLPSVLTVLEELDLEYLDTPRWVNRIIQRLDMEDFLSVPRVNTAEAAAQALVMLSTGFNGCQENIEAILEDLHVEELQVVVNMLFAEYGEKRRSTEVSLEQYNLGTKMLQTIKKIVCTEDRKIISSMIAKLLQNLRGYTGTRCFDPHMHIIDAALPEVLTSIIHEVVRLENAESTSENMAHSNKELRIKQGKLLEGLISLAVKICTSMNNASNVIKTLENPNVTVCTLVQKLKKVLEVYKSPGTAYPGIRKSTIELMTWMIRNNSNYIEILLQCGVYEQLEDVAKTARELENFELFYCDVGVGHHETPIYSLARELRDQLSLSPKFQERSHCYKEHASSITVLIA</sequence>
<dbReference type="Proteomes" id="UP001497457">
    <property type="component" value="Chromosome 5rd"/>
</dbReference>
<dbReference type="PANTHER" id="PTHR33115:SF46">
    <property type="entry name" value="OS05G0141200 PROTEIN"/>
    <property type="match status" value="1"/>
</dbReference>
<dbReference type="EMBL" id="OZ075115">
    <property type="protein sequence ID" value="CAL5064702.1"/>
    <property type="molecule type" value="Genomic_DNA"/>
</dbReference>
<dbReference type="SUPFAM" id="SSF57850">
    <property type="entry name" value="RING/U-box"/>
    <property type="match status" value="1"/>
</dbReference>
<proteinExistence type="predicted"/>
<protein>
    <recommendedName>
        <fullName evidence="3">RING-type domain-containing protein</fullName>
    </recommendedName>
</protein>
<name>A0ABC9EYR5_9POAL</name>
<feature type="domain" description="RING-type" evidence="3">
    <location>
        <begin position="26"/>
        <end position="67"/>
    </location>
</feature>
<dbReference type="PROSITE" id="PS50089">
    <property type="entry name" value="ZF_RING_2"/>
    <property type="match status" value="1"/>
</dbReference>
<reference evidence="4" key="1">
    <citation type="submission" date="2024-10" db="EMBL/GenBank/DDBJ databases">
        <authorList>
            <person name="Ryan C."/>
        </authorList>
    </citation>
    <scope>NUCLEOTIDE SEQUENCE [LARGE SCALE GENOMIC DNA]</scope>
</reference>
<keyword evidence="2" id="KW-0812">Transmembrane</keyword>
<dbReference type="PANTHER" id="PTHR33115">
    <property type="entry name" value="ARM REPEAT SUPERFAMILY PROTEIN"/>
    <property type="match status" value="1"/>
</dbReference>
<keyword evidence="2" id="KW-0472">Membrane</keyword>
<evidence type="ECO:0000313" key="4">
    <source>
        <dbReference type="EMBL" id="CAL5064702.1"/>
    </source>
</evidence>
<keyword evidence="2" id="KW-1133">Transmembrane helix</keyword>
<dbReference type="InterPro" id="IPR013083">
    <property type="entry name" value="Znf_RING/FYVE/PHD"/>
</dbReference>
<accession>A0ABC9EYR5</accession>
<dbReference type="Gene3D" id="3.30.40.10">
    <property type="entry name" value="Zinc/RING finger domain, C3HC4 (zinc finger)"/>
    <property type="match status" value="1"/>
</dbReference>